<evidence type="ECO:0000313" key="3">
    <source>
        <dbReference type="Proteomes" id="UP000266091"/>
    </source>
</evidence>
<dbReference type="Proteomes" id="UP000266091">
    <property type="component" value="Unassembled WGS sequence"/>
</dbReference>
<keyword evidence="3" id="KW-1185">Reference proteome</keyword>
<accession>A0A401LI75</accession>
<protein>
    <submittedName>
        <fullName evidence="2">Uncharacterized protein</fullName>
    </submittedName>
</protein>
<sequence>MKKFLDYGASIVAVLIIVAVWRFVLHYLFAPDGPLQYVPKDWVAGTQGVVLAFLVCALAIFASFCLYLGVTHWIRKVGGKYGRWILDEPERA</sequence>
<organism evidence="2 3">
    <name type="scientific">Mesosutterella multiformis</name>
    <dbReference type="NCBI Taxonomy" id="2259133"/>
    <lineage>
        <taxon>Bacteria</taxon>
        <taxon>Pseudomonadati</taxon>
        <taxon>Pseudomonadota</taxon>
        <taxon>Betaproteobacteria</taxon>
        <taxon>Burkholderiales</taxon>
        <taxon>Sutterellaceae</taxon>
        <taxon>Mesosutterella</taxon>
    </lineage>
</organism>
<feature type="transmembrane region" description="Helical" evidence="1">
    <location>
        <begin position="49"/>
        <end position="70"/>
    </location>
</feature>
<feature type="transmembrane region" description="Helical" evidence="1">
    <location>
        <begin position="7"/>
        <end position="29"/>
    </location>
</feature>
<dbReference type="OrthoDB" id="9872068at2"/>
<comment type="caution">
    <text evidence="2">The sequence shown here is derived from an EMBL/GenBank/DDBJ whole genome shotgun (WGS) entry which is preliminary data.</text>
</comment>
<keyword evidence="1" id="KW-1133">Transmembrane helix</keyword>
<accession>A0A388SF24</accession>
<dbReference type="AlphaFoldDB" id="A0A388SF24"/>
<reference evidence="2 3" key="1">
    <citation type="journal article" date="2018" name="Int. J. Syst. Evol. Microbiol.">
        <title>Mesosutterella multiformis gen. nov., sp. nov., a member of the family Sutterellaceae and Sutterella megalosphaeroides sp. nov., isolated from human faeces.</title>
        <authorList>
            <person name="Sakamoto M."/>
            <person name="Ikeyama N."/>
            <person name="Kunihiro T."/>
            <person name="Iino T."/>
            <person name="Yuki M."/>
            <person name="Ohkuma M."/>
        </authorList>
    </citation>
    <scope>NUCLEOTIDE SEQUENCE [LARGE SCALE GENOMIC DNA]</scope>
    <source>
        <strain evidence="2 3">4NBBH2</strain>
    </source>
</reference>
<name>A0A388SF24_9BURK</name>
<gene>
    <name evidence="2" type="ORF">MESMUL_21390</name>
</gene>
<evidence type="ECO:0000256" key="1">
    <source>
        <dbReference type="SAM" id="Phobius"/>
    </source>
</evidence>
<proteinExistence type="predicted"/>
<dbReference type="RefSeq" id="WP_022444656.1">
    <property type="nucleotide sequence ID" value="NZ_BGZJ01000002.1"/>
</dbReference>
<keyword evidence="1" id="KW-0472">Membrane</keyword>
<keyword evidence="1" id="KW-0812">Transmembrane</keyword>
<dbReference type="EMBL" id="BGZJ01000002">
    <property type="protein sequence ID" value="GBO94785.1"/>
    <property type="molecule type" value="Genomic_DNA"/>
</dbReference>
<evidence type="ECO:0000313" key="2">
    <source>
        <dbReference type="EMBL" id="GBO94785.1"/>
    </source>
</evidence>